<dbReference type="Proteomes" id="UP000198736">
    <property type="component" value="Unassembled WGS sequence"/>
</dbReference>
<protein>
    <submittedName>
        <fullName evidence="1">Putative NAD-dependent epimerase/dehydratase</fullName>
    </submittedName>
</protein>
<dbReference type="STRING" id="1742973.COMA2_240010"/>
<reference evidence="2" key="1">
    <citation type="submission" date="2015-10" db="EMBL/GenBank/DDBJ databases">
        <authorList>
            <person name="Luecker S."/>
            <person name="Luecker S."/>
        </authorList>
    </citation>
    <scope>NUCLEOTIDE SEQUENCE [LARGE SCALE GENOMIC DNA]</scope>
</reference>
<dbReference type="OrthoDB" id="9808276at2"/>
<accession>A0A0S4LG85</accession>
<sequence length="262" mass="29640">MHHSLTILGSGYTAKFLLPLAQRDYPHVFATSRDPDRHLGHLRPDQRIRFDLEQPETWQAIPTTTDIAWCFPPVPIELVRRFADTISLHTRRLVVLGSTSAYDSGASAEYPPPWVDETAPIDPTKPRVQGEELLRTIYGAIVLRVAGIYGPGRNPVEWIRTGRVNRSRKYVNLIHVEDLASSCLAALTHAESSRVYNISDGNPRTWIDICQVVEQRWNIRSSDSQKATATGKRVSNKRMRELLRLGGTDLRHGDLFEALELL</sequence>
<proteinExistence type="predicted"/>
<dbReference type="PANTHER" id="PTHR40129">
    <property type="entry name" value="KETOPANTOATE REDUCTASE N-TERMINAL DOMAIN-CONTAINING PROTEIN"/>
    <property type="match status" value="1"/>
</dbReference>
<dbReference type="SUPFAM" id="SSF51735">
    <property type="entry name" value="NAD(P)-binding Rossmann-fold domains"/>
    <property type="match status" value="1"/>
</dbReference>
<name>A0A0S4LG85_9BACT</name>
<dbReference type="InterPro" id="IPR036291">
    <property type="entry name" value="NAD(P)-bd_dom_sf"/>
</dbReference>
<dbReference type="AlphaFoldDB" id="A0A0S4LG85"/>
<evidence type="ECO:0000313" key="1">
    <source>
        <dbReference type="EMBL" id="CUS36517.1"/>
    </source>
</evidence>
<keyword evidence="2" id="KW-1185">Reference proteome</keyword>
<dbReference type="EMBL" id="CZPZ01000017">
    <property type="protein sequence ID" value="CUS36517.1"/>
    <property type="molecule type" value="Genomic_DNA"/>
</dbReference>
<dbReference type="RefSeq" id="WP_090898119.1">
    <property type="nucleotide sequence ID" value="NZ_CZPZ01000017.1"/>
</dbReference>
<dbReference type="PANTHER" id="PTHR40129:SF2">
    <property type="entry name" value="KETOPANTOATE REDUCTASE N-TERMINAL DOMAIN-CONTAINING PROTEIN"/>
    <property type="match status" value="1"/>
</dbReference>
<dbReference type="Gene3D" id="3.40.50.720">
    <property type="entry name" value="NAD(P)-binding Rossmann-like Domain"/>
    <property type="match status" value="1"/>
</dbReference>
<evidence type="ECO:0000313" key="2">
    <source>
        <dbReference type="Proteomes" id="UP000198736"/>
    </source>
</evidence>
<organism evidence="1 2">
    <name type="scientific">Candidatus Nitrospira nitrificans</name>
    <dbReference type="NCBI Taxonomy" id="1742973"/>
    <lineage>
        <taxon>Bacteria</taxon>
        <taxon>Pseudomonadati</taxon>
        <taxon>Nitrospirota</taxon>
        <taxon>Nitrospiria</taxon>
        <taxon>Nitrospirales</taxon>
        <taxon>Nitrospiraceae</taxon>
        <taxon>Nitrospira</taxon>
    </lineage>
</organism>
<gene>
    <name evidence="1" type="ORF">COMA2_240010</name>
</gene>